<organism evidence="1 2">
    <name type="scientific">Pyropia yezoensis</name>
    <name type="common">Susabi-nori</name>
    <name type="synonym">Porphyra yezoensis</name>
    <dbReference type="NCBI Taxonomy" id="2788"/>
    <lineage>
        <taxon>Eukaryota</taxon>
        <taxon>Rhodophyta</taxon>
        <taxon>Bangiophyceae</taxon>
        <taxon>Bangiales</taxon>
        <taxon>Bangiaceae</taxon>
        <taxon>Pyropia</taxon>
    </lineage>
</organism>
<name>A0ACC3CA76_PYRYE</name>
<sequence length="1989" mass="204211">MDISTLDPRTRDVAHRVSAVSFCFLTDAAVRALSVLRLTTPVSFDLLGRPVNGGLFDPRLGPTRHAAGPCATCGLPYATCPGHFAHIELAVPLINPLLMPQLLLALKAKCWYCHSFRSAPRRAAMALARLYYLDAGDTFAATACGALETSAVPVEEDMADGGDGGRGDVDVDVSTVEASRLLAGARPAWEAAAAAGKLAPRGLAWKEAVRAFFIATGGKLCRRCGGAAIRVRQDGDAKIFRVALSGLAARASAARGHALASAAASSAVVAARAAAAEAAATPVGMDVDAEGGGPSASAAAAAATAASAAASALLDEGEARQTRLLSPLELEAQVVALWAAEREACELIWGCPGRPGRSTEQGTASPSVPGGSEVAEGAAATPHTPSLFFIRALAVPPTRFRPANKTDAARFAAEHPQNVYYNRLLTGNAALLELAAAAEVVAKAKAEAAAAAERERDEAVTDTDMGVSDGNGGGGGGSSDPMDVDPVAAKKAAAAVAKAAKAATPAAAAKLMLELQTALNSLIDSSRTGRGLDGQIQQNPTGLKQQLEHKEGLFRMYMMGKRVNHSARSVIGPDVFLDTNELGIPESFARRLTYPTPVSALSLPELRAAVRRGPGAHPGANAVEDPARGSQVVLLHATRRRNREAQAATLDRVGPGAVAAYGGGGIGGASSATAAGRGAAGASRADARGDVPPLSAAAERAALARQLPKRVYRHLKTGDLVLFNRQPSLHRASIMAHRVRVLPGERTLRMHYANCGAYNADFDGDEMNVHFPQDEVSRAEASTLALTDNQYITPTSAKPLRGLIQDHVVAGVLLTQRNAFFTPDSFQQLLYGAAERLLTASPDTFVQVPVPAILKPDRLYTGKQLFTALLDVVRAGRPRIRVLAGAAQTSAKTVGPDESAVLLRDGELLRGVLDKAAFGAARYGLVHAVQEAYGCDAAGALLSALGRLFTLFLRIHAHTTGVDDLLIAGGAEATRVRCHARASATVGGEVVAKVAASLTAKVSVAEDGNGGGAAGSAAEGSRAGKSSKRRAGKSKKNGGKSANCGSRAGRKRSRSGVSGDAAADADAAAASAESRLLLESLVRTRGNVAEELMDAGMTGALHVVSTEVVETCLPVALIKPFPINGFQLMTATGAKGSVVNASQISCHLGQTVLEGRRVPRMGGGGATLPCFAPFDVTPKAGGYIAGRFLTGLAPSEYFFHCMAGREGLVDTAVKTARSGYLQRCLVKHLESARVHYDHTVRDSDDSVLQFVYGEDGLDASKAAWLTRTVGWQVANHAALAAHADPHEPPPAQRQMDPAIAMDAKASRRATRKVAKAEARGTPVPDFASAALSGTRLERLSPAAVARLGATAETYEAKVADYVASMTSRPAAHVTAAYGGEGDGDGGGEGILAVRPSSHKRRAARNAKKAGAAAAASTPVTASSTAPLATAAEVEAFMAWRYQRGVAEPGEAVGVVAAQGVGEPSTQMTLNTFHFAGMASAAVTQGIPRLRELLMTAARNPTTPTMTLPVLGRGEAGKAAAEALALRLRRLCLADLLTAVEVRQGAAVLGVVSVVVRLCFPHPAVYEVPLQMSRMDVVRAVANGFVHRLVTLVLREVRKLDAGLGVGARVGVAAAGGAGVVDDVVALESGRAAGTRGSQPRARRASGGDSGGAADEGGGDVYGDEDLEGGPGGGRKGRAGDGLGDDAGPTGGAAAATDDMDATEAKLAAEDEGQEYYDDADDDDAEGDGDDEVGDDVFSVISGGSSDAGGGGGGGGSRAAASGGAAGKGNEEVLSDEVLTGRGVTYDHSPAMGWVDVGLTIPASAPGRVAVADLATAAARATDVRAVLGVSRTYVEEATGDGAAPDGWQVTTQGCNLSAAWGSADLVDVARIESNHIWAMVQAYGVEAGRAALVRDLNGVFASYGKVDPRHLGLIADYMTVHGGYLGFSRVGMQSAPSEFQKMSFETTTAFLTTAAINGTADAMKSPSASIVMGEVPLVGTGSFDLMQSF</sequence>
<evidence type="ECO:0000313" key="1">
    <source>
        <dbReference type="EMBL" id="KAK1867097.1"/>
    </source>
</evidence>
<comment type="caution">
    <text evidence="1">The sequence shown here is derived from an EMBL/GenBank/DDBJ whole genome shotgun (WGS) entry which is preliminary data.</text>
</comment>
<accession>A0ACC3CA76</accession>
<protein>
    <submittedName>
        <fullName evidence="1">Uncharacterized protein</fullName>
    </submittedName>
</protein>
<reference evidence="1" key="1">
    <citation type="submission" date="2019-11" db="EMBL/GenBank/DDBJ databases">
        <title>Nori genome reveals adaptations in red seaweeds to the harsh intertidal environment.</title>
        <authorList>
            <person name="Wang D."/>
            <person name="Mao Y."/>
        </authorList>
    </citation>
    <scope>NUCLEOTIDE SEQUENCE</scope>
    <source>
        <tissue evidence="1">Gametophyte</tissue>
    </source>
</reference>
<dbReference type="EMBL" id="CM020620">
    <property type="protein sequence ID" value="KAK1867097.1"/>
    <property type="molecule type" value="Genomic_DNA"/>
</dbReference>
<dbReference type="Proteomes" id="UP000798662">
    <property type="component" value="Chromosome 3"/>
</dbReference>
<keyword evidence="2" id="KW-1185">Reference proteome</keyword>
<gene>
    <name evidence="1" type="ORF">I4F81_009606</name>
</gene>
<proteinExistence type="predicted"/>
<evidence type="ECO:0000313" key="2">
    <source>
        <dbReference type="Proteomes" id="UP000798662"/>
    </source>
</evidence>